<dbReference type="InterPro" id="IPR004045">
    <property type="entry name" value="Glutathione_S-Trfase_N"/>
</dbReference>
<organism evidence="3 4">
    <name type="scientific">Pantoea ananatis (strain AJ13355)</name>
    <dbReference type="NCBI Taxonomy" id="932677"/>
    <lineage>
        <taxon>Bacteria</taxon>
        <taxon>Pseudomonadati</taxon>
        <taxon>Pseudomonadota</taxon>
        <taxon>Gammaproteobacteria</taxon>
        <taxon>Enterobacterales</taxon>
        <taxon>Erwiniaceae</taxon>
        <taxon>Pantoea</taxon>
    </lineage>
</organism>
<dbReference type="SFLD" id="SFLDS00019">
    <property type="entry name" value="Glutathione_Transferase_(cytos"/>
    <property type="match status" value="1"/>
</dbReference>
<dbReference type="InterPro" id="IPR036249">
    <property type="entry name" value="Thioredoxin-like_sf"/>
</dbReference>
<gene>
    <name evidence="3" type="primary">gst</name>
    <name evidence="3" type="ordered locus">PAJ_1117</name>
</gene>
<dbReference type="HOGENOM" id="CLU_011226_6_1_6"/>
<dbReference type="PROSITE" id="PS50405">
    <property type="entry name" value="GST_CTER"/>
    <property type="match status" value="1"/>
</dbReference>
<dbReference type="SUPFAM" id="SSF47616">
    <property type="entry name" value="GST C-terminal domain-like"/>
    <property type="match status" value="1"/>
</dbReference>
<dbReference type="PANTHER" id="PTHR44051:SF8">
    <property type="entry name" value="GLUTATHIONE S-TRANSFERASE GSTA"/>
    <property type="match status" value="1"/>
</dbReference>
<dbReference type="SFLD" id="SFLDG01150">
    <property type="entry name" value="Main.1:_Beta-like"/>
    <property type="match status" value="1"/>
</dbReference>
<evidence type="ECO:0000259" key="1">
    <source>
        <dbReference type="PROSITE" id="PS50404"/>
    </source>
</evidence>
<dbReference type="Pfam" id="PF13409">
    <property type="entry name" value="GST_N_2"/>
    <property type="match status" value="1"/>
</dbReference>
<dbReference type="eggNOG" id="COG0625">
    <property type="taxonomic scope" value="Bacteria"/>
</dbReference>
<dbReference type="Gene3D" id="1.20.1050.10">
    <property type="match status" value="1"/>
</dbReference>
<dbReference type="Proteomes" id="UP000006690">
    <property type="component" value="Chromosome"/>
</dbReference>
<dbReference type="InterPro" id="IPR004046">
    <property type="entry name" value="GST_C"/>
</dbReference>
<dbReference type="SFLD" id="SFLDG00358">
    <property type="entry name" value="Main_(cytGST)"/>
    <property type="match status" value="1"/>
</dbReference>
<evidence type="ECO:0000259" key="2">
    <source>
        <dbReference type="PROSITE" id="PS50405"/>
    </source>
</evidence>
<dbReference type="Gene3D" id="3.40.30.10">
    <property type="entry name" value="Glutaredoxin"/>
    <property type="match status" value="1"/>
</dbReference>
<dbReference type="SUPFAM" id="SSF52833">
    <property type="entry name" value="Thioredoxin-like"/>
    <property type="match status" value="1"/>
</dbReference>
<proteinExistence type="predicted"/>
<dbReference type="KEGG" id="paj:PAJ_1117"/>
<accession>A0A0H3L324</accession>
<feature type="domain" description="GST C-terminal" evidence="2">
    <location>
        <begin position="135"/>
        <end position="249"/>
    </location>
</feature>
<dbReference type="InterPro" id="IPR010987">
    <property type="entry name" value="Glutathione-S-Trfase_C-like"/>
</dbReference>
<dbReference type="InterPro" id="IPR040079">
    <property type="entry name" value="Glutathione_S-Trfase"/>
</dbReference>
<dbReference type="InterPro" id="IPR036282">
    <property type="entry name" value="Glutathione-S-Trfase_C_sf"/>
</dbReference>
<dbReference type="CDD" id="cd03188">
    <property type="entry name" value="GST_C_Beta"/>
    <property type="match status" value="1"/>
</dbReference>
<dbReference type="Pfam" id="PF00043">
    <property type="entry name" value="GST_C"/>
    <property type="match status" value="1"/>
</dbReference>
<dbReference type="PATRIC" id="fig|932677.3.peg.1289"/>
<dbReference type="SMR" id="A0A0H3L324"/>
<sequence>MTFHENRACPVFLFLSPINASHIPAPYYWQFRAMRLLCKHDSQHGGLIMKLFCKAGACSLSPHIVMRECGLDFTQVNVDLQTKLTERGEDFRQINPKGQVPALQLSDGNVLTEGAAIVQYLADLKPDRHLLAPVGSLTRYHTIEWLGYISSELHKSFSPLFRNDAPEEYKALVRRQLEAKFAWVNDELKDKQWLMGVHFSVADAYLFVVTRWAKALNLDLAARDHLQHWFERVAERPSVQAALKAEGLN</sequence>
<dbReference type="NCBIfam" id="NF007831">
    <property type="entry name" value="PRK10542.1"/>
    <property type="match status" value="1"/>
</dbReference>
<name>A0A0H3L324_PANAA</name>
<dbReference type="PROSITE" id="PS50404">
    <property type="entry name" value="GST_NTER"/>
    <property type="match status" value="1"/>
</dbReference>
<evidence type="ECO:0000313" key="3">
    <source>
        <dbReference type="EMBL" id="BAK11197.1"/>
    </source>
</evidence>
<feature type="domain" description="GST N-terminal" evidence="1">
    <location>
        <begin position="46"/>
        <end position="129"/>
    </location>
</feature>
<dbReference type="PANTHER" id="PTHR44051">
    <property type="entry name" value="GLUTATHIONE S-TRANSFERASE-RELATED"/>
    <property type="match status" value="1"/>
</dbReference>
<evidence type="ECO:0000313" key="4">
    <source>
        <dbReference type="Proteomes" id="UP000006690"/>
    </source>
</evidence>
<dbReference type="CDD" id="cd03057">
    <property type="entry name" value="GST_N_Beta"/>
    <property type="match status" value="1"/>
</dbReference>
<reference evidence="4" key="1">
    <citation type="journal article" date="2012" name="Appl. Microbiol. Biotechnol.">
        <title>The complete genome sequence of Pantoea ananatis AJ13355, an organism with great biotechnological potential.</title>
        <authorList>
            <person name="Hara Y."/>
            <person name="Kadotani N."/>
            <person name="Izui H."/>
            <person name="Katashkina J.I."/>
            <person name="Kuvaeva T.M."/>
            <person name="Andreeva I.G."/>
            <person name="Golubeva L.I."/>
            <person name="Malko D.B."/>
            <person name="Makeev V.J."/>
            <person name="Mashko S.V."/>
            <person name="Kozlov Y.I."/>
        </authorList>
    </citation>
    <scope>NUCLEOTIDE SEQUENCE [LARGE SCALE GENOMIC DNA]</scope>
    <source>
        <strain evidence="4">AJ13355</strain>
    </source>
</reference>
<protein>
    <submittedName>
        <fullName evidence="3">Glutathione S-transferase Gst</fullName>
    </submittedName>
</protein>
<dbReference type="EMBL" id="AP012032">
    <property type="protein sequence ID" value="BAK11197.1"/>
    <property type="molecule type" value="Genomic_DNA"/>
</dbReference>
<dbReference type="AlphaFoldDB" id="A0A0H3L324"/>